<dbReference type="InterPro" id="IPR038492">
    <property type="entry name" value="GBBH-like_N_sf"/>
</dbReference>
<name>A0A4R1BD18_9PROT</name>
<evidence type="ECO:0000313" key="5">
    <source>
        <dbReference type="Proteomes" id="UP000295443"/>
    </source>
</evidence>
<sequence>MAGLSNQVPTPTEIKMHQQSKVMEIAFDDGSRFNLPFEFLRVFSPSAEVRGHGPGQETLQVGKKNVDISAIEPVGHYAVVLVFDDKHDSGIYSWDYLYDLGKHQDVYWQEYLRRLEEAGESREPKTLLP</sequence>
<accession>A0A4R1BD18</accession>
<evidence type="ECO:0000259" key="3">
    <source>
        <dbReference type="Pfam" id="PF06155"/>
    </source>
</evidence>
<keyword evidence="1" id="KW-0479">Metal-binding</keyword>
<dbReference type="GO" id="GO:0046872">
    <property type="term" value="F:metal ion binding"/>
    <property type="evidence" value="ECO:0007669"/>
    <property type="project" value="UniProtKB-KW"/>
</dbReference>
<dbReference type="OrthoDB" id="9794178at2"/>
<keyword evidence="2" id="KW-0408">Iron</keyword>
<proteinExistence type="predicted"/>
<feature type="domain" description="Gamma-butyrobetaine hydroxylase-like N-terminal" evidence="3">
    <location>
        <begin position="14"/>
        <end position="98"/>
    </location>
</feature>
<protein>
    <submittedName>
        <fullName evidence="4">DUF971 domain-containing protein</fullName>
    </submittedName>
</protein>
<gene>
    <name evidence="4" type="ORF">EZJ19_08695</name>
</gene>
<evidence type="ECO:0000256" key="2">
    <source>
        <dbReference type="ARBA" id="ARBA00023004"/>
    </source>
</evidence>
<dbReference type="Gene3D" id="3.30.2020.30">
    <property type="match status" value="1"/>
</dbReference>
<dbReference type="EMBL" id="SJZB01000032">
    <property type="protein sequence ID" value="TCJ14949.1"/>
    <property type="molecule type" value="Genomic_DNA"/>
</dbReference>
<dbReference type="PANTHER" id="PTHR35303">
    <property type="entry name" value="OS02G0197800 PROTEIN"/>
    <property type="match status" value="1"/>
</dbReference>
<comment type="caution">
    <text evidence="4">The sequence shown here is derived from an EMBL/GenBank/DDBJ whole genome shotgun (WGS) entry which is preliminary data.</text>
</comment>
<dbReference type="InterPro" id="IPR010376">
    <property type="entry name" value="GBBH-like_N"/>
</dbReference>
<dbReference type="Pfam" id="PF06155">
    <property type="entry name" value="GBBH-like_N"/>
    <property type="match status" value="1"/>
</dbReference>
<dbReference type="AlphaFoldDB" id="A0A4R1BD18"/>
<organism evidence="4 5">
    <name type="scientific">Parasulfuritortus cantonensis</name>
    <dbReference type="NCBI Taxonomy" id="2528202"/>
    <lineage>
        <taxon>Bacteria</taxon>
        <taxon>Pseudomonadati</taxon>
        <taxon>Pseudomonadota</taxon>
        <taxon>Betaproteobacteria</taxon>
        <taxon>Nitrosomonadales</taxon>
        <taxon>Thiobacillaceae</taxon>
        <taxon>Parasulfuritortus</taxon>
    </lineage>
</organism>
<dbReference type="RefSeq" id="WP_131446654.1">
    <property type="nucleotide sequence ID" value="NZ_SJZB01000032.1"/>
</dbReference>
<dbReference type="Proteomes" id="UP000295443">
    <property type="component" value="Unassembled WGS sequence"/>
</dbReference>
<evidence type="ECO:0000313" key="4">
    <source>
        <dbReference type="EMBL" id="TCJ14949.1"/>
    </source>
</evidence>
<evidence type="ECO:0000256" key="1">
    <source>
        <dbReference type="ARBA" id="ARBA00022723"/>
    </source>
</evidence>
<keyword evidence="5" id="KW-1185">Reference proteome</keyword>
<dbReference type="PANTHER" id="PTHR35303:SF5">
    <property type="entry name" value="OS02G0197800 PROTEIN"/>
    <property type="match status" value="1"/>
</dbReference>
<reference evidence="4 5" key="1">
    <citation type="submission" date="2019-03" db="EMBL/GenBank/DDBJ databases">
        <title>Genome sequence of Thiobacillaceae bacterium LSR1, a sulfur-oxidizing bacterium isolated from freshwater sediment.</title>
        <authorList>
            <person name="Li S."/>
        </authorList>
    </citation>
    <scope>NUCLEOTIDE SEQUENCE [LARGE SCALE GENOMIC DNA]</scope>
    <source>
        <strain evidence="4 5">LSR1</strain>
    </source>
</reference>